<evidence type="ECO:0000256" key="1">
    <source>
        <dbReference type="ARBA" id="ARBA00006217"/>
    </source>
</evidence>
<evidence type="ECO:0000256" key="3">
    <source>
        <dbReference type="SAM" id="SignalP"/>
    </source>
</evidence>
<dbReference type="SMART" id="SM00947">
    <property type="entry name" value="Pro_CA"/>
    <property type="match status" value="1"/>
</dbReference>
<feature type="binding site" evidence="2">
    <location>
        <position position="139"/>
    </location>
    <ligand>
        <name>Zn(2+)</name>
        <dbReference type="ChEBI" id="CHEBI:29105"/>
    </ligand>
</feature>
<dbReference type="Gene3D" id="3.40.1050.10">
    <property type="entry name" value="Carbonic anhydrase"/>
    <property type="match status" value="1"/>
</dbReference>
<feature type="binding site" evidence="2">
    <location>
        <position position="142"/>
    </location>
    <ligand>
        <name>Zn(2+)</name>
        <dbReference type="ChEBI" id="CHEBI:29105"/>
    </ligand>
</feature>
<keyword evidence="5" id="KW-1185">Reference proteome</keyword>
<dbReference type="KEGG" id="hdn:Hden_2197"/>
<feature type="chain" id="PRO_5003116044" evidence="3">
    <location>
        <begin position="26"/>
        <end position="235"/>
    </location>
</feature>
<dbReference type="Proteomes" id="UP000002033">
    <property type="component" value="Chromosome"/>
</dbReference>
<dbReference type="GO" id="GO:0008270">
    <property type="term" value="F:zinc ion binding"/>
    <property type="evidence" value="ECO:0007669"/>
    <property type="project" value="InterPro"/>
</dbReference>
<dbReference type="eggNOG" id="COG0288">
    <property type="taxonomic scope" value="Bacteria"/>
</dbReference>
<keyword evidence="3" id="KW-0732">Signal</keyword>
<feature type="binding site" evidence="2">
    <location>
        <position position="86"/>
    </location>
    <ligand>
        <name>Zn(2+)</name>
        <dbReference type="ChEBI" id="CHEBI:29105"/>
    </ligand>
</feature>
<gene>
    <name evidence="4" type="ordered locus">Hden_2197</name>
</gene>
<comment type="cofactor">
    <cofactor evidence="2">
        <name>Zn(2+)</name>
        <dbReference type="ChEBI" id="CHEBI:29105"/>
    </cofactor>
    <text evidence="2">Binds 1 zinc ion per subunit.</text>
</comment>
<dbReference type="GO" id="GO:0004089">
    <property type="term" value="F:carbonate dehydratase activity"/>
    <property type="evidence" value="ECO:0007669"/>
    <property type="project" value="InterPro"/>
</dbReference>
<dbReference type="OrthoDB" id="9797527at2"/>
<dbReference type="NCBIfam" id="NF011765">
    <property type="entry name" value="PRK15219.1"/>
    <property type="match status" value="1"/>
</dbReference>
<dbReference type="InterPro" id="IPR036874">
    <property type="entry name" value="Carbonic_anhydrase_sf"/>
</dbReference>
<keyword evidence="2" id="KW-0862">Zinc</keyword>
<sequence length="235" mass="24525" precursor="true">MLTRRHFCCSGLIAGSLLTFDRAVAAGSCAVPTRNLQAALTPDEALANLKDGNARFLSGSTLNCDLLKQVHATSAGQFPSAVVIGCIDSRVPPELVFDQRIGDIFSARVAGNVVNDDIIGSCEFATKLSGARLIVVLGHSECGAVKGAIDGAELGELTQLLAKIKPAVTICKDAPGDHISKNTSFVQQVAVANAKLAADNLTKTSGVLRDLVDAKQLKIVAAMHDVSTGRVSFLE</sequence>
<feature type="signal peptide" evidence="3">
    <location>
        <begin position="1"/>
        <end position="25"/>
    </location>
</feature>
<comment type="similarity">
    <text evidence="1">Belongs to the beta-class carbonic anhydrase family.</text>
</comment>
<dbReference type="PANTHER" id="PTHR11002">
    <property type="entry name" value="CARBONIC ANHYDRASE"/>
    <property type="match status" value="1"/>
</dbReference>
<dbReference type="HOGENOM" id="CLU_053879_4_1_5"/>
<dbReference type="AlphaFoldDB" id="D8JR10"/>
<dbReference type="EMBL" id="CP002083">
    <property type="protein sequence ID" value="ADJ23995.1"/>
    <property type="molecule type" value="Genomic_DNA"/>
</dbReference>
<protein>
    <submittedName>
        <fullName evidence="4">Carbonic anhydrase</fullName>
    </submittedName>
</protein>
<dbReference type="PANTHER" id="PTHR11002:SF79">
    <property type="entry name" value="CARBONIC ANHYDRASE 2"/>
    <property type="match status" value="1"/>
</dbReference>
<proteinExistence type="inferred from homology"/>
<evidence type="ECO:0000313" key="4">
    <source>
        <dbReference type="EMBL" id="ADJ23995.1"/>
    </source>
</evidence>
<dbReference type="STRING" id="582899.Hden_2197"/>
<evidence type="ECO:0000256" key="2">
    <source>
        <dbReference type="PIRSR" id="PIRSR601765-1"/>
    </source>
</evidence>
<dbReference type="SUPFAM" id="SSF53056">
    <property type="entry name" value="beta-carbonic anhydrase, cab"/>
    <property type="match status" value="1"/>
</dbReference>
<feature type="binding site" evidence="2">
    <location>
        <position position="88"/>
    </location>
    <ligand>
        <name>Zn(2+)</name>
        <dbReference type="ChEBI" id="CHEBI:29105"/>
    </ligand>
</feature>
<dbReference type="InterPro" id="IPR001765">
    <property type="entry name" value="Carbonic_anhydrase"/>
</dbReference>
<accession>D8JR10</accession>
<dbReference type="CDD" id="cd03378">
    <property type="entry name" value="beta_CA_cladeC"/>
    <property type="match status" value="1"/>
</dbReference>
<reference evidence="5" key="1">
    <citation type="journal article" date="2011" name="J. Bacteriol.">
        <title>Genome sequences of eight morphologically diverse alphaproteobacteria.</title>
        <authorList>
            <consortium name="US DOE Joint Genome Institute"/>
            <person name="Brown P.J."/>
            <person name="Kysela D.T."/>
            <person name="Buechlein A."/>
            <person name="Hemmerich C."/>
            <person name="Brun Y.V."/>
        </authorList>
    </citation>
    <scope>NUCLEOTIDE SEQUENCE [LARGE SCALE GENOMIC DNA]</scope>
    <source>
        <strain evidence="5">ATCC 51888 / DSM 1869 / NCIB 11706 / TK 0415</strain>
    </source>
</reference>
<dbReference type="Pfam" id="PF00484">
    <property type="entry name" value="Pro_CA"/>
    <property type="match status" value="1"/>
</dbReference>
<name>D8JR10_HYPDA</name>
<organism evidence="4 5">
    <name type="scientific">Hyphomicrobium denitrificans (strain ATCC 51888 / DSM 1869 / NCIMB 11706 / TK 0415)</name>
    <dbReference type="NCBI Taxonomy" id="582899"/>
    <lineage>
        <taxon>Bacteria</taxon>
        <taxon>Pseudomonadati</taxon>
        <taxon>Pseudomonadota</taxon>
        <taxon>Alphaproteobacteria</taxon>
        <taxon>Hyphomicrobiales</taxon>
        <taxon>Hyphomicrobiaceae</taxon>
        <taxon>Hyphomicrobium</taxon>
    </lineage>
</organism>
<dbReference type="RefSeq" id="WP_013216154.1">
    <property type="nucleotide sequence ID" value="NC_014313.1"/>
</dbReference>
<evidence type="ECO:0000313" key="5">
    <source>
        <dbReference type="Proteomes" id="UP000002033"/>
    </source>
</evidence>
<keyword evidence="2" id="KW-0479">Metal-binding</keyword>